<evidence type="ECO:0000256" key="7">
    <source>
        <dbReference type="ARBA" id="ARBA00022984"/>
    </source>
</evidence>
<dbReference type="InterPro" id="IPR050068">
    <property type="entry name" value="MurA_subfamily"/>
</dbReference>
<keyword evidence="5 12" id="KW-0808">Transferase</keyword>
<dbReference type="PANTHER" id="PTHR43783">
    <property type="entry name" value="UDP-N-ACETYLGLUCOSAMINE 1-CARBOXYVINYLTRANSFERASE"/>
    <property type="match status" value="1"/>
</dbReference>
<feature type="binding site" evidence="12">
    <location>
        <position position="96"/>
    </location>
    <ligand>
        <name>UDP-N-acetyl-alpha-D-glucosamine</name>
        <dbReference type="ChEBI" id="CHEBI:57705"/>
    </ligand>
</feature>
<keyword evidence="8 12" id="KW-0131">Cell cycle</keyword>
<keyword evidence="7 12" id="KW-0573">Peptidoglycan synthesis</keyword>
<feature type="modified residue" description="2-(S-cysteinyl)pyruvic acid O-phosphothioketal" evidence="12">
    <location>
        <position position="120"/>
    </location>
</feature>
<dbReference type="Pfam" id="PF00275">
    <property type="entry name" value="EPSP_synthase"/>
    <property type="match status" value="1"/>
</dbReference>
<dbReference type="UniPathway" id="UPA00219"/>
<comment type="similarity">
    <text evidence="10 12">Belongs to the EPSP synthase family. MurA subfamily.</text>
</comment>
<keyword evidence="6 12" id="KW-0133">Cell shape</keyword>
<dbReference type="GO" id="GO:0008760">
    <property type="term" value="F:UDP-N-acetylglucosamine 1-carboxyvinyltransferase activity"/>
    <property type="evidence" value="ECO:0007669"/>
    <property type="project" value="UniProtKB-UniRule"/>
</dbReference>
<evidence type="ECO:0000256" key="1">
    <source>
        <dbReference type="ARBA" id="ARBA00004496"/>
    </source>
</evidence>
<evidence type="ECO:0000256" key="4">
    <source>
        <dbReference type="ARBA" id="ARBA00022618"/>
    </source>
</evidence>
<feature type="domain" description="Enolpyruvate transferase" evidence="13">
    <location>
        <begin position="10"/>
        <end position="410"/>
    </location>
</feature>
<dbReference type="GO" id="GO:0008360">
    <property type="term" value="P:regulation of cell shape"/>
    <property type="evidence" value="ECO:0007669"/>
    <property type="project" value="UniProtKB-KW"/>
</dbReference>
<dbReference type="InterPro" id="IPR001986">
    <property type="entry name" value="Enolpyruvate_Tfrase_dom"/>
</dbReference>
<evidence type="ECO:0000256" key="2">
    <source>
        <dbReference type="ARBA" id="ARBA00004752"/>
    </source>
</evidence>
<comment type="catalytic activity">
    <reaction evidence="11 12">
        <text>phosphoenolpyruvate + UDP-N-acetyl-alpha-D-glucosamine = UDP-N-acetyl-3-O-(1-carboxyvinyl)-alpha-D-glucosamine + phosphate</text>
        <dbReference type="Rhea" id="RHEA:18681"/>
        <dbReference type="ChEBI" id="CHEBI:43474"/>
        <dbReference type="ChEBI" id="CHEBI:57705"/>
        <dbReference type="ChEBI" id="CHEBI:58702"/>
        <dbReference type="ChEBI" id="CHEBI:68483"/>
        <dbReference type="EC" id="2.5.1.7"/>
    </reaction>
</comment>
<dbReference type="GO" id="GO:0071555">
    <property type="term" value="P:cell wall organization"/>
    <property type="evidence" value="ECO:0007669"/>
    <property type="project" value="UniProtKB-KW"/>
</dbReference>
<dbReference type="NCBIfam" id="TIGR01072">
    <property type="entry name" value="murA"/>
    <property type="match status" value="1"/>
</dbReference>
<comment type="caution">
    <text evidence="14">The sequence shown here is derived from an EMBL/GenBank/DDBJ whole genome shotgun (WGS) entry which is preliminary data.</text>
</comment>
<dbReference type="GO" id="GO:0051301">
    <property type="term" value="P:cell division"/>
    <property type="evidence" value="ECO:0007669"/>
    <property type="project" value="UniProtKB-KW"/>
</dbReference>
<keyword evidence="4 12" id="KW-0132">Cell division</keyword>
<reference evidence="14" key="1">
    <citation type="journal article" date="2020" name="mSystems">
        <title>Genome- and Community-Level Interaction Insights into Carbon Utilization and Element Cycling Functions of Hydrothermarchaeota in Hydrothermal Sediment.</title>
        <authorList>
            <person name="Zhou Z."/>
            <person name="Liu Y."/>
            <person name="Xu W."/>
            <person name="Pan J."/>
            <person name="Luo Z.H."/>
            <person name="Li M."/>
        </authorList>
    </citation>
    <scope>NUCLEOTIDE SEQUENCE [LARGE SCALE GENOMIC DNA]</scope>
    <source>
        <strain evidence="14">SpSt-794</strain>
    </source>
</reference>
<dbReference type="InterPro" id="IPR013792">
    <property type="entry name" value="RNA3'P_cycl/enolpyr_Trfase_a/b"/>
</dbReference>
<dbReference type="Gene3D" id="3.65.10.10">
    <property type="entry name" value="Enolpyruvate transferase domain"/>
    <property type="match status" value="2"/>
</dbReference>
<dbReference type="NCBIfam" id="NF006873">
    <property type="entry name" value="PRK09369.1"/>
    <property type="match status" value="1"/>
</dbReference>
<evidence type="ECO:0000256" key="5">
    <source>
        <dbReference type="ARBA" id="ARBA00022679"/>
    </source>
</evidence>
<comment type="function">
    <text evidence="12">Cell wall formation. Adds enolpyruvyl to UDP-N-acetylglucosamine.</text>
</comment>
<feature type="binding site" evidence="12">
    <location>
        <begin position="125"/>
        <end position="129"/>
    </location>
    <ligand>
        <name>UDP-N-acetyl-alpha-D-glucosamine</name>
        <dbReference type="ChEBI" id="CHEBI:57705"/>
    </ligand>
</feature>
<feature type="active site" description="Proton donor" evidence="12">
    <location>
        <position position="120"/>
    </location>
</feature>
<evidence type="ECO:0000256" key="11">
    <source>
        <dbReference type="ARBA" id="ARBA00047527"/>
    </source>
</evidence>
<comment type="subcellular location">
    <subcellularLocation>
        <location evidence="1 12">Cytoplasm</location>
    </subcellularLocation>
</comment>
<feature type="binding site" evidence="12">
    <location>
        <begin position="26"/>
        <end position="27"/>
    </location>
    <ligand>
        <name>phosphoenolpyruvate</name>
        <dbReference type="ChEBI" id="CHEBI:58702"/>
    </ligand>
</feature>
<evidence type="ECO:0000256" key="3">
    <source>
        <dbReference type="ARBA" id="ARBA00022490"/>
    </source>
</evidence>
<dbReference type="PANTHER" id="PTHR43783:SF1">
    <property type="entry name" value="UDP-N-ACETYLGLUCOSAMINE 1-CARBOXYVINYLTRANSFERASE"/>
    <property type="match status" value="1"/>
</dbReference>
<evidence type="ECO:0000313" key="14">
    <source>
        <dbReference type="EMBL" id="HGW60403.1"/>
    </source>
</evidence>
<dbReference type="EMBL" id="DTHV01000099">
    <property type="protein sequence ID" value="HGW60403.1"/>
    <property type="molecule type" value="Genomic_DNA"/>
</dbReference>
<keyword evidence="12" id="KW-0670">Pyruvate</keyword>
<dbReference type="CDD" id="cd01555">
    <property type="entry name" value="UdpNAET"/>
    <property type="match status" value="1"/>
</dbReference>
<sequence>MEVKVEYLEVEGGKSLKGSVEISGSKNAAFPILSACLLIEGKCHIKNIPEILDVKKFINQLKKIGVNVLIGAHEVEIDATSGFKPEILPEEKENIRGTQTLLGAFVGRERKASIAGLGGCNIGSRPIDQHEKGLRELGVEIIWNRGILKAQVKNKLKGNKIFLDKPSVGATENLILASVVAEGETVIENAAREPEVKDLINFLNKAGAQISINGTGSTIFIKGVKKLRPVDYTIIPDRIEASTYLILAGITKGNIKVKNVIPQHLEAVIMKLKEIGLDITIKENEITGAYRGRLYGTNIVTLPYPGFPTDVQSQILALLTTAYGPSVIQENIFENRFRIVNDLIKMGANIRVEDKTAFVVGVDELKPSIVTAPDLRGGMALLLATLSAKGISKLIDPFHIDRGYENYIEKIRLVGGKVERKSD</sequence>
<dbReference type="SUPFAM" id="SSF55205">
    <property type="entry name" value="EPT/RTPC-like"/>
    <property type="match status" value="1"/>
</dbReference>
<organism evidence="14">
    <name type="scientific">Caldisericum exile</name>
    <dbReference type="NCBI Taxonomy" id="693075"/>
    <lineage>
        <taxon>Bacteria</taxon>
        <taxon>Pseudomonadati</taxon>
        <taxon>Caldisericota/Cryosericota group</taxon>
        <taxon>Caldisericota</taxon>
        <taxon>Caldisericia</taxon>
        <taxon>Caldisericales</taxon>
        <taxon>Caldisericaceae</taxon>
        <taxon>Caldisericum</taxon>
    </lineage>
</organism>
<evidence type="ECO:0000256" key="9">
    <source>
        <dbReference type="ARBA" id="ARBA00023316"/>
    </source>
</evidence>
<proteinExistence type="inferred from homology"/>
<protein>
    <recommendedName>
        <fullName evidence="12">UDP-N-acetylglucosamine 1-carboxyvinyltransferase</fullName>
        <ecNumber evidence="12">2.5.1.7</ecNumber>
    </recommendedName>
    <alternativeName>
        <fullName evidence="12">Enoylpyruvate transferase</fullName>
    </alternativeName>
    <alternativeName>
        <fullName evidence="12">UDP-N-acetylglucosamine enolpyruvyl transferase</fullName>
        <shortName evidence="12">EPT</shortName>
    </alternativeName>
</protein>
<dbReference type="HAMAP" id="MF_00111">
    <property type="entry name" value="MurA"/>
    <property type="match status" value="1"/>
</dbReference>
<evidence type="ECO:0000256" key="10">
    <source>
        <dbReference type="ARBA" id="ARBA00038367"/>
    </source>
</evidence>
<evidence type="ECO:0000259" key="13">
    <source>
        <dbReference type="Pfam" id="PF00275"/>
    </source>
</evidence>
<comment type="pathway">
    <text evidence="2 12">Cell wall biogenesis; peptidoglycan biosynthesis.</text>
</comment>
<evidence type="ECO:0000256" key="12">
    <source>
        <dbReference type="HAMAP-Rule" id="MF_00111"/>
    </source>
</evidence>
<dbReference type="GO" id="GO:0009252">
    <property type="term" value="P:peptidoglycan biosynthetic process"/>
    <property type="evidence" value="ECO:0007669"/>
    <property type="project" value="UniProtKB-UniRule"/>
</dbReference>
<gene>
    <name evidence="12 14" type="primary">murA</name>
    <name evidence="14" type="ORF">ENV82_03105</name>
</gene>
<evidence type="ECO:0000256" key="8">
    <source>
        <dbReference type="ARBA" id="ARBA00023306"/>
    </source>
</evidence>
<keyword evidence="3 12" id="KW-0963">Cytoplasm</keyword>
<evidence type="ECO:0000256" key="6">
    <source>
        <dbReference type="ARBA" id="ARBA00022960"/>
    </source>
</evidence>
<keyword evidence="9 12" id="KW-0961">Cell wall biogenesis/degradation</keyword>
<dbReference type="AlphaFoldDB" id="A0A7C4YEY8"/>
<dbReference type="EC" id="2.5.1.7" evidence="12"/>
<accession>A0A7C4YEY8</accession>
<dbReference type="InterPro" id="IPR005750">
    <property type="entry name" value="UDP_GlcNAc_COvinyl_MurA"/>
</dbReference>
<feature type="binding site" evidence="12">
    <location>
        <position position="310"/>
    </location>
    <ligand>
        <name>UDP-N-acetyl-alpha-D-glucosamine</name>
        <dbReference type="ChEBI" id="CHEBI:57705"/>
    </ligand>
</feature>
<dbReference type="InterPro" id="IPR036968">
    <property type="entry name" value="Enolpyruvate_Tfrase_sf"/>
</dbReference>
<dbReference type="GO" id="GO:0005737">
    <property type="term" value="C:cytoplasm"/>
    <property type="evidence" value="ECO:0007669"/>
    <property type="project" value="UniProtKB-SubCell"/>
</dbReference>
<name>A0A7C4YEY8_9BACT</name>
<feature type="binding site" evidence="12">
    <location>
        <position position="332"/>
    </location>
    <ligand>
        <name>UDP-N-acetyl-alpha-D-glucosamine</name>
        <dbReference type="ChEBI" id="CHEBI:57705"/>
    </ligand>
</feature>
<comment type="caution">
    <text evidence="12">Lacks conserved residue(s) required for the propagation of feature annotation.</text>
</comment>
<dbReference type="GO" id="GO:0019277">
    <property type="term" value="P:UDP-N-acetylgalactosamine biosynthetic process"/>
    <property type="evidence" value="ECO:0007669"/>
    <property type="project" value="InterPro"/>
</dbReference>